<name>A0A9D1L459_9BACT</name>
<gene>
    <name evidence="2" type="ORF">IAD49_06970</name>
</gene>
<sequence>MRKVIIIILAILLSLGIGTILLVIASNFLSLSFILGEIAIISSGIIGTIASNLIERIGEEKYEKFSNKRNN</sequence>
<feature type="transmembrane region" description="Helical" evidence="1">
    <location>
        <begin position="31"/>
        <end position="54"/>
    </location>
</feature>
<protein>
    <submittedName>
        <fullName evidence="2">Uncharacterized protein</fullName>
    </submittedName>
</protein>
<comment type="caution">
    <text evidence="2">The sequence shown here is derived from an EMBL/GenBank/DDBJ whole genome shotgun (WGS) entry which is preliminary data.</text>
</comment>
<dbReference type="Proteomes" id="UP000824087">
    <property type="component" value="Unassembled WGS sequence"/>
</dbReference>
<dbReference type="EMBL" id="DVML01000041">
    <property type="protein sequence ID" value="HIU23301.1"/>
    <property type="molecule type" value="Genomic_DNA"/>
</dbReference>
<proteinExistence type="predicted"/>
<feature type="transmembrane region" description="Helical" evidence="1">
    <location>
        <begin position="5"/>
        <end position="25"/>
    </location>
</feature>
<evidence type="ECO:0000256" key="1">
    <source>
        <dbReference type="SAM" id="Phobius"/>
    </source>
</evidence>
<organism evidence="2 3">
    <name type="scientific">Candidatus Fimihabitans intestinipullorum</name>
    <dbReference type="NCBI Taxonomy" id="2840820"/>
    <lineage>
        <taxon>Bacteria</taxon>
        <taxon>Bacillati</taxon>
        <taxon>Mycoplasmatota</taxon>
        <taxon>Mycoplasmatota incertae sedis</taxon>
        <taxon>Candidatus Fimihabitans</taxon>
    </lineage>
</organism>
<keyword evidence="1" id="KW-0812">Transmembrane</keyword>
<keyword evidence="1" id="KW-0472">Membrane</keyword>
<keyword evidence="1" id="KW-1133">Transmembrane helix</keyword>
<evidence type="ECO:0000313" key="2">
    <source>
        <dbReference type="EMBL" id="HIU23301.1"/>
    </source>
</evidence>
<reference evidence="2" key="2">
    <citation type="journal article" date="2021" name="PeerJ">
        <title>Extensive microbial diversity within the chicken gut microbiome revealed by metagenomics and culture.</title>
        <authorList>
            <person name="Gilroy R."/>
            <person name="Ravi A."/>
            <person name="Getino M."/>
            <person name="Pursley I."/>
            <person name="Horton D.L."/>
            <person name="Alikhan N.F."/>
            <person name="Baker D."/>
            <person name="Gharbi K."/>
            <person name="Hall N."/>
            <person name="Watson M."/>
            <person name="Adriaenssens E.M."/>
            <person name="Foster-Nyarko E."/>
            <person name="Jarju S."/>
            <person name="Secka A."/>
            <person name="Antonio M."/>
            <person name="Oren A."/>
            <person name="Chaudhuri R.R."/>
            <person name="La Ragione R."/>
            <person name="Hildebrand F."/>
            <person name="Pallen M.J."/>
        </authorList>
    </citation>
    <scope>NUCLEOTIDE SEQUENCE</scope>
    <source>
        <strain evidence="2">CHK197-8231</strain>
    </source>
</reference>
<dbReference type="AlphaFoldDB" id="A0A9D1L459"/>
<accession>A0A9D1L459</accession>
<evidence type="ECO:0000313" key="3">
    <source>
        <dbReference type="Proteomes" id="UP000824087"/>
    </source>
</evidence>
<reference evidence="2" key="1">
    <citation type="submission" date="2020-10" db="EMBL/GenBank/DDBJ databases">
        <authorList>
            <person name="Gilroy R."/>
        </authorList>
    </citation>
    <scope>NUCLEOTIDE SEQUENCE</scope>
    <source>
        <strain evidence="2">CHK197-8231</strain>
    </source>
</reference>